<evidence type="ECO:0000256" key="1">
    <source>
        <dbReference type="SAM" id="MobiDB-lite"/>
    </source>
</evidence>
<proteinExistence type="predicted"/>
<keyword evidence="4" id="KW-1185">Reference proteome</keyword>
<dbReference type="AlphaFoldDB" id="A0AAE7CAY2"/>
<evidence type="ECO:0000313" key="4">
    <source>
        <dbReference type="Proteomes" id="UP000503164"/>
    </source>
</evidence>
<evidence type="ECO:0000256" key="2">
    <source>
        <dbReference type="SAM" id="SignalP"/>
    </source>
</evidence>
<feature type="signal peptide" evidence="2">
    <location>
        <begin position="1"/>
        <end position="35"/>
    </location>
</feature>
<reference evidence="3 4" key="1">
    <citation type="journal article" date="2020" name="Mol. Plant Pathol.">
        <title>Plasmid composition and the chpG gene determine the virulence level of Clavibacter capsici natural isolates in pepper.</title>
        <authorList>
            <person name="Hwang I.S."/>
            <person name="Lee H.M."/>
            <person name="Oh E.J."/>
            <person name="Lee S."/>
            <person name="Heu S."/>
            <person name="Oh C.S."/>
        </authorList>
    </citation>
    <scope>NUCLEOTIDE SEQUENCE [LARGE SCALE GENOMIC DNA]</scope>
    <source>
        <strain evidence="3 4">1101</strain>
    </source>
</reference>
<feature type="chain" id="PRO_5042194578" evidence="2">
    <location>
        <begin position="36"/>
        <end position="79"/>
    </location>
</feature>
<dbReference type="Proteomes" id="UP000503164">
    <property type="component" value="Chromosome"/>
</dbReference>
<gene>
    <name evidence="3" type="ORF">GW570_01215</name>
</gene>
<evidence type="ECO:0000313" key="3">
    <source>
        <dbReference type="EMBL" id="QIS43814.1"/>
    </source>
</evidence>
<dbReference type="RefSeq" id="WP_053773440.1">
    <property type="nucleotide sequence ID" value="NZ_CP012573.1"/>
</dbReference>
<accession>A0AAE7CAY2</accession>
<dbReference type="KEGG" id="ccap:AES38_01210"/>
<organism evidence="3 4">
    <name type="scientific">Clavibacter capsici</name>
    <dbReference type="NCBI Taxonomy" id="1874630"/>
    <lineage>
        <taxon>Bacteria</taxon>
        <taxon>Bacillati</taxon>
        <taxon>Actinomycetota</taxon>
        <taxon>Actinomycetes</taxon>
        <taxon>Micrococcales</taxon>
        <taxon>Microbacteriaceae</taxon>
        <taxon>Clavibacter</taxon>
    </lineage>
</organism>
<dbReference type="EMBL" id="CP048049">
    <property type="protein sequence ID" value="QIS43814.1"/>
    <property type="molecule type" value="Genomic_DNA"/>
</dbReference>
<name>A0AAE7CAY2_9MICO</name>
<feature type="region of interest" description="Disordered" evidence="1">
    <location>
        <begin position="59"/>
        <end position="79"/>
    </location>
</feature>
<protein>
    <submittedName>
        <fullName evidence="3">Uncharacterized protein</fullName>
    </submittedName>
</protein>
<keyword evidence="2" id="KW-0732">Signal</keyword>
<sequence>MTMTSPRRPSSTARVALALGALSAALLLGPIAVHAGGTGTGTGTEVAATAAAHGAGHFHGCTAPDFPVPGQDPHCPPGA</sequence>